<evidence type="ECO:0000256" key="7">
    <source>
        <dbReference type="SAM" id="Phobius"/>
    </source>
</evidence>
<dbReference type="EMBL" id="PTIS01000001">
    <property type="protein sequence ID" value="PPK49354.1"/>
    <property type="molecule type" value="Genomic_DNA"/>
</dbReference>
<evidence type="ECO:0000256" key="4">
    <source>
        <dbReference type="ARBA" id="ARBA00022989"/>
    </source>
</evidence>
<dbReference type="RefSeq" id="WP_104408775.1">
    <property type="nucleotide sequence ID" value="NZ_PTIS01000001.1"/>
</dbReference>
<dbReference type="AlphaFoldDB" id="A0A2S6G098"/>
<keyword evidence="4 7" id="KW-1133">Transmembrane helix</keyword>
<accession>A0A2S6G098</accession>
<evidence type="ECO:0000256" key="6">
    <source>
        <dbReference type="ARBA" id="ARBA00034125"/>
    </source>
</evidence>
<comment type="subcellular location">
    <subcellularLocation>
        <location evidence="1">Cell membrane</location>
        <topology evidence="1">Multi-pass membrane protein</topology>
    </subcellularLocation>
</comment>
<dbReference type="Pfam" id="PF06738">
    <property type="entry name" value="ThrE"/>
    <property type="match status" value="1"/>
</dbReference>
<evidence type="ECO:0000259" key="8">
    <source>
        <dbReference type="Pfam" id="PF06738"/>
    </source>
</evidence>
<dbReference type="InterPro" id="IPR010619">
    <property type="entry name" value="ThrE-like_N"/>
</dbReference>
<keyword evidence="3 7" id="KW-0812">Transmembrane</keyword>
<keyword evidence="2" id="KW-1003">Cell membrane</keyword>
<feature type="transmembrane region" description="Helical" evidence="7">
    <location>
        <begin position="237"/>
        <end position="258"/>
    </location>
</feature>
<sequence length="259" mass="28379">MDKVIYEEEILELALDLGEIMLSCGAEIRRVEDSITRICNAYQLENVKVFAITSLIIASAKCNDGRVATQIRRVKIYGTNLSKIEDANALSRYICKNKISTDEVKKELLKIKSPKKQNKHIQWDLCIGYLCAAGGFTVFFGGNGWDAVASCIIAFLMFLFDTFIKKPDVNRIVYTVFVSIVMGIIAILFVKIGIGVHVDKIMIGDIMLLIPALVLVNSLRAIFLGDTIAGMIQLTEAILIALSIAGGFAIALVTLGGIL</sequence>
<feature type="domain" description="Threonine/serine exporter-like N-terminal" evidence="8">
    <location>
        <begin position="13"/>
        <end position="253"/>
    </location>
</feature>
<feature type="transmembrane region" description="Helical" evidence="7">
    <location>
        <begin position="147"/>
        <end position="164"/>
    </location>
</feature>
<dbReference type="InterPro" id="IPR050539">
    <property type="entry name" value="ThrE_Dicarb/AminoAcid_Exp"/>
</dbReference>
<dbReference type="GO" id="GO:0005886">
    <property type="term" value="C:plasma membrane"/>
    <property type="evidence" value="ECO:0007669"/>
    <property type="project" value="UniProtKB-SubCell"/>
</dbReference>
<comment type="caution">
    <text evidence="9">The sequence shown here is derived from an EMBL/GenBank/DDBJ whole genome shotgun (WGS) entry which is preliminary data.</text>
</comment>
<dbReference type="OrthoDB" id="9813917at2"/>
<dbReference type="Proteomes" id="UP000239863">
    <property type="component" value="Unassembled WGS sequence"/>
</dbReference>
<dbReference type="PANTHER" id="PTHR34390:SF2">
    <property type="entry name" value="SUCCINATE TRANSPORTER SUBUNIT YJJP-RELATED"/>
    <property type="match status" value="1"/>
</dbReference>
<dbReference type="PANTHER" id="PTHR34390">
    <property type="entry name" value="UPF0442 PROTEIN YJJB-RELATED"/>
    <property type="match status" value="1"/>
</dbReference>
<evidence type="ECO:0000313" key="10">
    <source>
        <dbReference type="Proteomes" id="UP000239863"/>
    </source>
</evidence>
<dbReference type="GO" id="GO:0022857">
    <property type="term" value="F:transmembrane transporter activity"/>
    <property type="evidence" value="ECO:0007669"/>
    <property type="project" value="InterPro"/>
</dbReference>
<reference evidence="9 10" key="1">
    <citation type="submission" date="2018-02" db="EMBL/GenBank/DDBJ databases">
        <title>Genomic Encyclopedia of Archaeal and Bacterial Type Strains, Phase II (KMG-II): from individual species to whole genera.</title>
        <authorList>
            <person name="Goeker M."/>
        </authorList>
    </citation>
    <scope>NUCLEOTIDE SEQUENCE [LARGE SCALE GENOMIC DNA]</scope>
    <source>
        <strain evidence="9 10">DSM 15099</strain>
    </source>
</reference>
<evidence type="ECO:0000256" key="3">
    <source>
        <dbReference type="ARBA" id="ARBA00022692"/>
    </source>
</evidence>
<organism evidence="9 10">
    <name type="scientific">Clostridium algidicarnis DSM 15099</name>
    <dbReference type="NCBI Taxonomy" id="1121295"/>
    <lineage>
        <taxon>Bacteria</taxon>
        <taxon>Bacillati</taxon>
        <taxon>Bacillota</taxon>
        <taxon>Clostridia</taxon>
        <taxon>Eubacteriales</taxon>
        <taxon>Clostridiaceae</taxon>
        <taxon>Clostridium</taxon>
    </lineage>
</organism>
<evidence type="ECO:0000256" key="2">
    <source>
        <dbReference type="ARBA" id="ARBA00022475"/>
    </source>
</evidence>
<keyword evidence="5 7" id="KW-0472">Membrane</keyword>
<feature type="transmembrane region" description="Helical" evidence="7">
    <location>
        <begin position="206"/>
        <end position="225"/>
    </location>
</feature>
<protein>
    <submittedName>
        <fullName evidence="9">Uncharacterized membrane protein YjjP (DUF1212 family)</fullName>
    </submittedName>
</protein>
<evidence type="ECO:0000256" key="5">
    <source>
        <dbReference type="ARBA" id="ARBA00023136"/>
    </source>
</evidence>
<feature type="transmembrane region" description="Helical" evidence="7">
    <location>
        <begin position="171"/>
        <end position="194"/>
    </location>
</feature>
<name>A0A2S6G098_9CLOT</name>
<evidence type="ECO:0000313" key="9">
    <source>
        <dbReference type="EMBL" id="PPK49354.1"/>
    </source>
</evidence>
<evidence type="ECO:0000256" key="1">
    <source>
        <dbReference type="ARBA" id="ARBA00004651"/>
    </source>
</evidence>
<proteinExistence type="inferred from homology"/>
<feature type="transmembrane region" description="Helical" evidence="7">
    <location>
        <begin position="121"/>
        <end position="141"/>
    </location>
</feature>
<dbReference type="STRING" id="37659.GCA_000703125_00075"/>
<dbReference type="GO" id="GO:0015744">
    <property type="term" value="P:succinate transport"/>
    <property type="evidence" value="ECO:0007669"/>
    <property type="project" value="TreeGrafter"/>
</dbReference>
<comment type="similarity">
    <text evidence="6">Belongs to the ThrE exporter (TC 2.A.79) family.</text>
</comment>
<gene>
    <name evidence="9" type="ORF">BD821_10113</name>
</gene>